<keyword evidence="7 10" id="KW-0503">Monooxygenase</keyword>
<dbReference type="PANTHER" id="PTHR42747">
    <property type="entry name" value="NITRONATE MONOOXYGENASE-RELATED"/>
    <property type="match status" value="1"/>
</dbReference>
<dbReference type="AlphaFoldDB" id="A0A369QKN1"/>
<proteinExistence type="inferred from homology"/>
<evidence type="ECO:0000256" key="3">
    <source>
        <dbReference type="ARBA" id="ARBA00022575"/>
    </source>
</evidence>
<dbReference type="InterPro" id="IPR004136">
    <property type="entry name" value="NMO"/>
</dbReference>
<dbReference type="GO" id="GO:0018580">
    <property type="term" value="F:nitronate monooxygenase activity"/>
    <property type="evidence" value="ECO:0007669"/>
    <property type="project" value="InterPro"/>
</dbReference>
<keyword evidence="11" id="KW-1185">Reference proteome</keyword>
<comment type="similarity">
    <text evidence="2">Belongs to the nitronate monooxygenase family. NMO class I subfamily.</text>
</comment>
<evidence type="ECO:0000256" key="6">
    <source>
        <dbReference type="ARBA" id="ARBA00023002"/>
    </source>
</evidence>
<dbReference type="CDD" id="cd04730">
    <property type="entry name" value="NPD_like"/>
    <property type="match status" value="1"/>
</dbReference>
<dbReference type="EMBL" id="QASA01000001">
    <property type="protein sequence ID" value="RDC64205.1"/>
    <property type="molecule type" value="Genomic_DNA"/>
</dbReference>
<dbReference type="RefSeq" id="WP_115373394.1">
    <property type="nucleotide sequence ID" value="NZ_QASA01000001.1"/>
</dbReference>
<dbReference type="SUPFAM" id="SSF51412">
    <property type="entry name" value="Inosine monophosphate dehydrogenase (IMPDH)"/>
    <property type="match status" value="1"/>
</dbReference>
<evidence type="ECO:0000313" key="10">
    <source>
        <dbReference type="EMBL" id="RDC64205.1"/>
    </source>
</evidence>
<dbReference type="InterPro" id="IPR013785">
    <property type="entry name" value="Aldolase_TIM"/>
</dbReference>
<sequence>MHRFLAQLCLQNHLTEENLAPAPLHFNSYLNQIQVLLDENIPVVSFTFDILGDDCIKAFRDKGVILIGTATSQKEAVLLAEKDIAIITAQGIEAGGHRGTFLENEPLPLIGSFSLIPQVVSSTNRPILAAGGIHNGKTIRAAFMLGAHGVQVGSAFIASPESLASVSYKTRIQNAAETEIVLTKSFSGRWARGVRNKFIAEVERSGLPIPAYPIQTSLTGPIRSIAQKQDNSDFMALWAGQSSAKAEFKSAADILKQLIQQTEAIN</sequence>
<accession>A0A369QKN1</accession>
<evidence type="ECO:0000256" key="1">
    <source>
        <dbReference type="ARBA" id="ARBA00001917"/>
    </source>
</evidence>
<evidence type="ECO:0000313" key="11">
    <source>
        <dbReference type="Proteomes" id="UP000253919"/>
    </source>
</evidence>
<dbReference type="Gene3D" id="3.20.20.70">
    <property type="entry name" value="Aldolase class I"/>
    <property type="match status" value="1"/>
</dbReference>
<dbReference type="GO" id="GO:0009636">
    <property type="term" value="P:response to toxic substance"/>
    <property type="evidence" value="ECO:0007669"/>
    <property type="project" value="UniProtKB-KW"/>
</dbReference>
<evidence type="ECO:0000256" key="9">
    <source>
        <dbReference type="ARBA" id="ARBA00049401"/>
    </source>
</evidence>
<reference evidence="10 11" key="1">
    <citation type="submission" date="2018-04" db="EMBL/GenBank/DDBJ databases">
        <title>Adhaeribacter sp. HMF7616 genome sequencing and assembly.</title>
        <authorList>
            <person name="Kang H."/>
            <person name="Kang J."/>
            <person name="Cha I."/>
            <person name="Kim H."/>
            <person name="Joh K."/>
        </authorList>
    </citation>
    <scope>NUCLEOTIDE SEQUENCE [LARGE SCALE GENOMIC DNA]</scope>
    <source>
        <strain evidence="10 11">HMF7616</strain>
    </source>
</reference>
<comment type="catalytic activity">
    <reaction evidence="9">
        <text>3 propionate 3-nitronate + 3 O2 + H2O = 3 3-oxopropanoate + 2 nitrate + nitrite + H2O2 + 3 H(+)</text>
        <dbReference type="Rhea" id="RHEA:57332"/>
        <dbReference type="ChEBI" id="CHEBI:15377"/>
        <dbReference type="ChEBI" id="CHEBI:15378"/>
        <dbReference type="ChEBI" id="CHEBI:15379"/>
        <dbReference type="ChEBI" id="CHEBI:16240"/>
        <dbReference type="ChEBI" id="CHEBI:16301"/>
        <dbReference type="ChEBI" id="CHEBI:17632"/>
        <dbReference type="ChEBI" id="CHEBI:33190"/>
        <dbReference type="ChEBI" id="CHEBI:136067"/>
    </reaction>
</comment>
<keyword evidence="3" id="KW-0216">Detoxification</keyword>
<dbReference type="Pfam" id="PF03060">
    <property type="entry name" value="NMO"/>
    <property type="match status" value="1"/>
</dbReference>
<dbReference type="PANTHER" id="PTHR42747:SF3">
    <property type="entry name" value="NITRONATE MONOOXYGENASE-RELATED"/>
    <property type="match status" value="1"/>
</dbReference>
<name>A0A369QKN1_9BACT</name>
<comment type="cofactor">
    <cofactor evidence="1">
        <name>FMN</name>
        <dbReference type="ChEBI" id="CHEBI:58210"/>
    </cofactor>
</comment>
<comment type="caution">
    <text evidence="10">The sequence shown here is derived from an EMBL/GenBank/DDBJ whole genome shotgun (WGS) entry which is preliminary data.</text>
</comment>
<evidence type="ECO:0000256" key="8">
    <source>
        <dbReference type="ARBA" id="ARBA00031155"/>
    </source>
</evidence>
<dbReference type="Proteomes" id="UP000253919">
    <property type="component" value="Unassembled WGS sequence"/>
</dbReference>
<evidence type="ECO:0000256" key="2">
    <source>
        <dbReference type="ARBA" id="ARBA00009881"/>
    </source>
</evidence>
<evidence type="ECO:0000256" key="5">
    <source>
        <dbReference type="ARBA" id="ARBA00022643"/>
    </source>
</evidence>
<protein>
    <recommendedName>
        <fullName evidence="8">Propionate 3-nitronate monooxygenase</fullName>
    </recommendedName>
</protein>
<dbReference type="OrthoDB" id="9778912at2"/>
<keyword evidence="4" id="KW-0285">Flavoprotein</keyword>
<organism evidence="10 11">
    <name type="scientific">Adhaeribacter pallidiroseus</name>
    <dbReference type="NCBI Taxonomy" id="2072847"/>
    <lineage>
        <taxon>Bacteria</taxon>
        <taxon>Pseudomonadati</taxon>
        <taxon>Bacteroidota</taxon>
        <taxon>Cytophagia</taxon>
        <taxon>Cytophagales</taxon>
        <taxon>Hymenobacteraceae</taxon>
        <taxon>Adhaeribacter</taxon>
    </lineage>
</organism>
<keyword evidence="6 10" id="KW-0560">Oxidoreductase</keyword>
<evidence type="ECO:0000256" key="4">
    <source>
        <dbReference type="ARBA" id="ARBA00022630"/>
    </source>
</evidence>
<keyword evidence="5" id="KW-0288">FMN</keyword>
<gene>
    <name evidence="10" type="ORF">AHMF7616_02817</name>
</gene>
<evidence type="ECO:0000256" key="7">
    <source>
        <dbReference type="ARBA" id="ARBA00023033"/>
    </source>
</evidence>